<feature type="region of interest" description="Disordered" evidence="2">
    <location>
        <begin position="304"/>
        <end position="350"/>
    </location>
</feature>
<dbReference type="InterPro" id="IPR021109">
    <property type="entry name" value="Peptidase_aspartic_dom_sf"/>
</dbReference>
<dbReference type="SMART" id="SM00513">
    <property type="entry name" value="SAP"/>
    <property type="match status" value="1"/>
</dbReference>
<evidence type="ECO:0000313" key="4">
    <source>
        <dbReference type="EMBL" id="RWS21370.1"/>
    </source>
</evidence>
<dbReference type="Gene3D" id="4.10.60.10">
    <property type="entry name" value="Zinc finger, CCHC-type"/>
    <property type="match status" value="1"/>
</dbReference>
<feature type="compositionally biased region" description="Polar residues" evidence="2">
    <location>
        <begin position="341"/>
        <end position="350"/>
    </location>
</feature>
<keyword evidence="1" id="KW-0862">Zinc</keyword>
<dbReference type="SUPFAM" id="SSF57756">
    <property type="entry name" value="Retrovirus zinc finger-like domains"/>
    <property type="match status" value="1"/>
</dbReference>
<dbReference type="InterPro" id="IPR036875">
    <property type="entry name" value="Znf_CCHC_sf"/>
</dbReference>
<dbReference type="AlphaFoldDB" id="A0A443S1H3"/>
<keyword evidence="1" id="KW-0863">Zinc-finger</keyword>
<evidence type="ECO:0000256" key="1">
    <source>
        <dbReference type="PROSITE-ProRule" id="PRU00047"/>
    </source>
</evidence>
<evidence type="ECO:0000256" key="2">
    <source>
        <dbReference type="SAM" id="MobiDB-lite"/>
    </source>
</evidence>
<dbReference type="InterPro" id="IPR001878">
    <property type="entry name" value="Znf_CCHC"/>
</dbReference>
<dbReference type="InterPro" id="IPR003034">
    <property type="entry name" value="SAP_dom"/>
</dbReference>
<dbReference type="InterPro" id="IPR036361">
    <property type="entry name" value="SAP_dom_sf"/>
</dbReference>
<keyword evidence="1" id="KW-0479">Metal-binding</keyword>
<dbReference type="Pfam" id="PF02037">
    <property type="entry name" value="SAP"/>
    <property type="match status" value="1"/>
</dbReference>
<protein>
    <submittedName>
        <fullName evidence="4">Blastopia polyprotein-like protein</fullName>
    </submittedName>
</protein>
<dbReference type="OrthoDB" id="6509628at2759"/>
<dbReference type="SUPFAM" id="SSF50630">
    <property type="entry name" value="Acid proteases"/>
    <property type="match status" value="1"/>
</dbReference>
<dbReference type="VEuPathDB" id="VectorBase:LDEU010670"/>
<dbReference type="SMART" id="SM00343">
    <property type="entry name" value="ZnF_C2HC"/>
    <property type="match status" value="1"/>
</dbReference>
<dbReference type="GO" id="GO:0008270">
    <property type="term" value="F:zinc ion binding"/>
    <property type="evidence" value="ECO:0007669"/>
    <property type="project" value="UniProtKB-KW"/>
</dbReference>
<dbReference type="PROSITE" id="PS50158">
    <property type="entry name" value="ZF_CCHC"/>
    <property type="match status" value="1"/>
</dbReference>
<evidence type="ECO:0000259" key="3">
    <source>
        <dbReference type="PROSITE" id="PS50158"/>
    </source>
</evidence>
<dbReference type="Proteomes" id="UP000288716">
    <property type="component" value="Unassembled WGS sequence"/>
</dbReference>
<sequence>MDRQLFERILRTSTDEEFLGTCFQVSAIKDELRKRRLDVDGNKEEMIRRLVAANVMLAADSNENTRRNDESAFGVPLGSWSESETEVNLRSGDPLNVNVGRTGDARRIRRGVGYGLNATGRLQRNEVRRQSESDGIQVTLHTTPDLSGTIQEYGGKRWESLKRWFESLDNAKRQCNWSDAVVRGVAISRLRGEAQCWQTYEGSDYTNWKEWKAAIRAAFEKPLTLREWNEMVTARKQKHSETLAEYFGEKMSLIKRAPDQFTVGLEAAIDYLISGVLEGNIRKVLRLREYSSIHELIQIARTLDRDDEKQRTEQKASNCEKLDRKQTTKREVQWNARDTEQSSAAKYTSSKPKRRDDIVCYRCNEKGHISTECPQRRQTIQRTAERMVTNCIMTTKWPSKGITVVDATAFGKQYDVMVDSGCERTVVRKSAVPKEFTIDAADGQKLKVVENEVSVLGTVKVAIEINGFKGSVTAAVVERSPFEVIVGSDWRQNANVAITTFPDASIEIKKCETNATMVGVFLFSDNKTLQSTKCQNQKTIDTDFEREIKTVLTGVTSDATSDEKLRLEMLLRKHKKVFATVNEDLGCCTDMECAIRLKDDVPVCQKPVCHYRTERLLTRR</sequence>
<dbReference type="Gene3D" id="2.40.70.10">
    <property type="entry name" value="Acid Proteases"/>
    <property type="match status" value="1"/>
</dbReference>
<name>A0A443S1H3_9ACAR</name>
<feature type="domain" description="CCHC-type" evidence="3">
    <location>
        <begin position="360"/>
        <end position="375"/>
    </location>
</feature>
<dbReference type="CDD" id="cd00303">
    <property type="entry name" value="retropepsin_like"/>
    <property type="match status" value="1"/>
</dbReference>
<dbReference type="PANTHER" id="PTHR46888:SF1">
    <property type="entry name" value="RIBONUCLEASE H"/>
    <property type="match status" value="1"/>
</dbReference>
<evidence type="ECO:0000313" key="5">
    <source>
        <dbReference type="Proteomes" id="UP000288716"/>
    </source>
</evidence>
<organism evidence="4 5">
    <name type="scientific">Leptotrombidium deliense</name>
    <dbReference type="NCBI Taxonomy" id="299467"/>
    <lineage>
        <taxon>Eukaryota</taxon>
        <taxon>Metazoa</taxon>
        <taxon>Ecdysozoa</taxon>
        <taxon>Arthropoda</taxon>
        <taxon>Chelicerata</taxon>
        <taxon>Arachnida</taxon>
        <taxon>Acari</taxon>
        <taxon>Acariformes</taxon>
        <taxon>Trombidiformes</taxon>
        <taxon>Prostigmata</taxon>
        <taxon>Anystina</taxon>
        <taxon>Parasitengona</taxon>
        <taxon>Trombiculoidea</taxon>
        <taxon>Trombiculidae</taxon>
        <taxon>Leptotrombidium</taxon>
    </lineage>
</organism>
<dbReference type="GO" id="GO:0003676">
    <property type="term" value="F:nucleic acid binding"/>
    <property type="evidence" value="ECO:0007669"/>
    <property type="project" value="InterPro"/>
</dbReference>
<keyword evidence="5" id="KW-1185">Reference proteome</keyword>
<dbReference type="EMBL" id="NCKV01012568">
    <property type="protein sequence ID" value="RWS21370.1"/>
    <property type="molecule type" value="Genomic_DNA"/>
</dbReference>
<dbReference type="PANTHER" id="PTHR46888">
    <property type="entry name" value="ZINC KNUCKLE DOMAINCONTAINING PROTEIN-RELATED"/>
    <property type="match status" value="1"/>
</dbReference>
<reference evidence="4 5" key="1">
    <citation type="journal article" date="2018" name="Gigascience">
        <title>Genomes of trombidid mites reveal novel predicted allergens and laterally-transferred genes associated with secondary metabolism.</title>
        <authorList>
            <person name="Dong X."/>
            <person name="Chaisiri K."/>
            <person name="Xia D."/>
            <person name="Armstrong S.D."/>
            <person name="Fang Y."/>
            <person name="Donnelly M.J."/>
            <person name="Kadowaki T."/>
            <person name="McGarry J.W."/>
            <person name="Darby A.C."/>
            <person name="Makepeace B.L."/>
        </authorList>
    </citation>
    <scope>NUCLEOTIDE SEQUENCE [LARGE SCALE GENOMIC DNA]</scope>
    <source>
        <strain evidence="4">UoL-UT</strain>
    </source>
</reference>
<comment type="caution">
    <text evidence="4">The sequence shown here is derived from an EMBL/GenBank/DDBJ whole genome shotgun (WGS) entry which is preliminary data.</text>
</comment>
<accession>A0A443S1H3</accession>
<dbReference type="Pfam" id="PF00098">
    <property type="entry name" value="zf-CCHC"/>
    <property type="match status" value="1"/>
</dbReference>
<dbReference type="Gene3D" id="1.10.720.30">
    <property type="entry name" value="SAP domain"/>
    <property type="match status" value="1"/>
</dbReference>
<feature type="compositionally biased region" description="Basic and acidic residues" evidence="2">
    <location>
        <begin position="304"/>
        <end position="340"/>
    </location>
</feature>
<proteinExistence type="predicted"/>
<gene>
    <name evidence="4" type="ORF">B4U80_11874</name>
</gene>